<gene>
    <name evidence="1" type="ORF">BDN72DRAFT_847229</name>
</gene>
<dbReference type="EMBL" id="ML208502">
    <property type="protein sequence ID" value="TFK63843.1"/>
    <property type="molecule type" value="Genomic_DNA"/>
</dbReference>
<dbReference type="Proteomes" id="UP000308600">
    <property type="component" value="Unassembled WGS sequence"/>
</dbReference>
<evidence type="ECO:0000313" key="1">
    <source>
        <dbReference type="EMBL" id="TFK63843.1"/>
    </source>
</evidence>
<accession>A0ACD3AD61</accession>
<name>A0ACD3AD61_9AGAR</name>
<organism evidence="1 2">
    <name type="scientific">Pluteus cervinus</name>
    <dbReference type="NCBI Taxonomy" id="181527"/>
    <lineage>
        <taxon>Eukaryota</taxon>
        <taxon>Fungi</taxon>
        <taxon>Dikarya</taxon>
        <taxon>Basidiomycota</taxon>
        <taxon>Agaricomycotina</taxon>
        <taxon>Agaricomycetes</taxon>
        <taxon>Agaricomycetidae</taxon>
        <taxon>Agaricales</taxon>
        <taxon>Pluteineae</taxon>
        <taxon>Pluteaceae</taxon>
        <taxon>Pluteus</taxon>
    </lineage>
</organism>
<proteinExistence type="predicted"/>
<evidence type="ECO:0000313" key="2">
    <source>
        <dbReference type="Proteomes" id="UP000308600"/>
    </source>
</evidence>
<sequence>MSETPAPCLVEIHLHRISLPGNLFSGTCPSLQSLTLTSCEVAWSAIPVSSSLTKLSIHTPSQRFSVDDVIAKMRIIGPTLRELRLEFVLRPATGTHSTSGPFQPQIPFKNMTSFKLDDNDARPVCLFLDQVSLRDCPNITVAVSEGTLEEQFAIAQALVASRGLPTWPVTNIEVDLHESCLTLLMTEAEKRSISLGLSFPGDSQLAAVLSAFSTLPLAPVKTIRFSGGYFEDHDPAPFHYFNARGTIQHLELAAEFIPTFIRFIQPQNTRLREIADVVGVDDRNKLVLDHQTAGLGLNIIGFPGLQKIRIDGDDFDEMEPGYGAYLTLREWLVWRNIFGVRLGSLVLVNLNVPCGTIDWFEDLVDKFEQIDVEEVDQDDD</sequence>
<protein>
    <submittedName>
        <fullName evidence="1">Uncharacterized protein</fullName>
    </submittedName>
</protein>
<keyword evidence="2" id="KW-1185">Reference proteome</keyword>
<reference evidence="1 2" key="1">
    <citation type="journal article" date="2019" name="Nat. Ecol. Evol.">
        <title>Megaphylogeny resolves global patterns of mushroom evolution.</title>
        <authorList>
            <person name="Varga T."/>
            <person name="Krizsan K."/>
            <person name="Foldi C."/>
            <person name="Dima B."/>
            <person name="Sanchez-Garcia M."/>
            <person name="Sanchez-Ramirez S."/>
            <person name="Szollosi G.J."/>
            <person name="Szarkandi J.G."/>
            <person name="Papp V."/>
            <person name="Albert L."/>
            <person name="Andreopoulos W."/>
            <person name="Angelini C."/>
            <person name="Antonin V."/>
            <person name="Barry K.W."/>
            <person name="Bougher N.L."/>
            <person name="Buchanan P."/>
            <person name="Buyck B."/>
            <person name="Bense V."/>
            <person name="Catcheside P."/>
            <person name="Chovatia M."/>
            <person name="Cooper J."/>
            <person name="Damon W."/>
            <person name="Desjardin D."/>
            <person name="Finy P."/>
            <person name="Geml J."/>
            <person name="Haridas S."/>
            <person name="Hughes K."/>
            <person name="Justo A."/>
            <person name="Karasinski D."/>
            <person name="Kautmanova I."/>
            <person name="Kiss B."/>
            <person name="Kocsube S."/>
            <person name="Kotiranta H."/>
            <person name="LaButti K.M."/>
            <person name="Lechner B.E."/>
            <person name="Liimatainen K."/>
            <person name="Lipzen A."/>
            <person name="Lukacs Z."/>
            <person name="Mihaltcheva S."/>
            <person name="Morgado L.N."/>
            <person name="Niskanen T."/>
            <person name="Noordeloos M.E."/>
            <person name="Ohm R.A."/>
            <person name="Ortiz-Santana B."/>
            <person name="Ovrebo C."/>
            <person name="Racz N."/>
            <person name="Riley R."/>
            <person name="Savchenko A."/>
            <person name="Shiryaev A."/>
            <person name="Soop K."/>
            <person name="Spirin V."/>
            <person name="Szebenyi C."/>
            <person name="Tomsovsky M."/>
            <person name="Tulloss R.E."/>
            <person name="Uehling J."/>
            <person name="Grigoriev I.V."/>
            <person name="Vagvolgyi C."/>
            <person name="Papp T."/>
            <person name="Martin F.M."/>
            <person name="Miettinen O."/>
            <person name="Hibbett D.S."/>
            <person name="Nagy L.G."/>
        </authorList>
    </citation>
    <scope>NUCLEOTIDE SEQUENCE [LARGE SCALE GENOMIC DNA]</scope>
    <source>
        <strain evidence="1 2">NL-1719</strain>
    </source>
</reference>